<dbReference type="OrthoDB" id="3066544at2759"/>
<feature type="region of interest" description="Disordered" evidence="1">
    <location>
        <begin position="275"/>
        <end position="302"/>
    </location>
</feature>
<keyword evidence="2" id="KW-0732">Signal</keyword>
<feature type="region of interest" description="Disordered" evidence="1">
    <location>
        <begin position="133"/>
        <end position="196"/>
    </location>
</feature>
<comment type="caution">
    <text evidence="3">The sequence shown here is derived from an EMBL/GenBank/DDBJ whole genome shotgun (WGS) entry which is preliminary data.</text>
</comment>
<gene>
    <name evidence="3" type="ORF">H1R20_g14648</name>
</gene>
<feature type="signal peptide" evidence="2">
    <location>
        <begin position="1"/>
        <end position="21"/>
    </location>
</feature>
<dbReference type="EMBL" id="JANBPK010001490">
    <property type="protein sequence ID" value="KAJ2922444.1"/>
    <property type="molecule type" value="Genomic_DNA"/>
</dbReference>
<dbReference type="AlphaFoldDB" id="A0A9W8IVA0"/>
<evidence type="ECO:0000313" key="3">
    <source>
        <dbReference type="EMBL" id="KAJ2922444.1"/>
    </source>
</evidence>
<feature type="chain" id="PRO_5040983456" evidence="2">
    <location>
        <begin position="22"/>
        <end position="355"/>
    </location>
</feature>
<feature type="compositionally biased region" description="Basic and acidic residues" evidence="1">
    <location>
        <begin position="143"/>
        <end position="163"/>
    </location>
</feature>
<keyword evidence="4" id="KW-1185">Reference proteome</keyword>
<dbReference type="Proteomes" id="UP001140091">
    <property type="component" value="Unassembled WGS sequence"/>
</dbReference>
<evidence type="ECO:0000256" key="2">
    <source>
        <dbReference type="SAM" id="SignalP"/>
    </source>
</evidence>
<name>A0A9W8IVA0_9AGAR</name>
<feature type="non-terminal residue" evidence="3">
    <location>
        <position position="355"/>
    </location>
</feature>
<sequence>MKFSVSFLALLSTALFAIVRAALAPMCNGELCSEVAARDLSDAAAFDDLVIRASKAETPATKAPAQFSKRSSGSQKANIAQGILDAQRKQGSRWEARKRKEATNKRFFQQNGAKIKVEKMRDAAKTRLITPIRSQERKARKQVKVDHLAAAKKTPEQKKDKKAAQTARRADRKKTGTPAPANAVSTKQKVSKQQKHAVKQRFQSAKNKLGKTQGLPGRKSTITVGEEITNGRAVRQAAFNTYLHSKTPISRDAGNKQPKQFKNIPYDKAHKDVSLRGKKPLPQNGKEYPIRNKGPNGFTGQGSVGALRTVTYKQGGKNHVKVVGHDASRGTDPNDHYVGTVTKREFDLYFEEDFE</sequence>
<accession>A0A9W8IVA0</accession>
<proteinExistence type="predicted"/>
<organism evidence="3 4">
    <name type="scientific">Candolleomyces eurysporus</name>
    <dbReference type="NCBI Taxonomy" id="2828524"/>
    <lineage>
        <taxon>Eukaryota</taxon>
        <taxon>Fungi</taxon>
        <taxon>Dikarya</taxon>
        <taxon>Basidiomycota</taxon>
        <taxon>Agaricomycotina</taxon>
        <taxon>Agaricomycetes</taxon>
        <taxon>Agaricomycetidae</taxon>
        <taxon>Agaricales</taxon>
        <taxon>Agaricineae</taxon>
        <taxon>Psathyrellaceae</taxon>
        <taxon>Candolleomyces</taxon>
    </lineage>
</organism>
<evidence type="ECO:0000313" key="4">
    <source>
        <dbReference type="Proteomes" id="UP001140091"/>
    </source>
</evidence>
<reference evidence="3" key="1">
    <citation type="submission" date="2022-06" db="EMBL/GenBank/DDBJ databases">
        <title>Genome Sequence of Candolleomyces eurysporus.</title>
        <authorList>
            <person name="Buettner E."/>
        </authorList>
    </citation>
    <scope>NUCLEOTIDE SEQUENCE</scope>
    <source>
        <strain evidence="3">VTCC 930004</strain>
    </source>
</reference>
<protein>
    <submittedName>
        <fullName evidence="3">Uncharacterized protein</fullName>
    </submittedName>
</protein>
<evidence type="ECO:0000256" key="1">
    <source>
        <dbReference type="SAM" id="MobiDB-lite"/>
    </source>
</evidence>